<dbReference type="InterPro" id="IPR009057">
    <property type="entry name" value="Homeodomain-like_sf"/>
</dbReference>
<dbReference type="AlphaFoldDB" id="A0A542ZSK8"/>
<feature type="DNA-binding region" description="H-T-H motif" evidence="2">
    <location>
        <begin position="65"/>
        <end position="84"/>
    </location>
</feature>
<sequence>MPRNNNPVEGSGSDVTLGATDGSSTSIPTPRPGTGARQEAKAERRSGLLKAAARIMAERGFHATRLDDIGSAVGISGPALYRHFSSKHDLLTAVLVDVSERLQAGGEKVLDAAPDPESALDSLIAFHVHFAFTETELIGVQDRELLNLEPTAREKVATLQRTYLQLWYETLSKLKPELDDDAVKARCRAAVGMINASRHVVGRRLEDPTRAALPGMCRTALTS</sequence>
<dbReference type="RefSeq" id="WP_142093045.1">
    <property type="nucleotide sequence ID" value="NZ_BAAAMD010000001.1"/>
</dbReference>
<dbReference type="InterPro" id="IPR001647">
    <property type="entry name" value="HTH_TetR"/>
</dbReference>
<dbReference type="InterPro" id="IPR041490">
    <property type="entry name" value="KstR2_TetR_C"/>
</dbReference>
<evidence type="ECO:0000313" key="5">
    <source>
        <dbReference type="EMBL" id="TQL63307.1"/>
    </source>
</evidence>
<dbReference type="PANTHER" id="PTHR30055:SF237">
    <property type="entry name" value="TRANSCRIPTIONAL REPRESSOR MCE3R"/>
    <property type="match status" value="1"/>
</dbReference>
<dbReference type="PROSITE" id="PS50977">
    <property type="entry name" value="HTH_TETR_2"/>
    <property type="match status" value="1"/>
</dbReference>
<evidence type="ECO:0000313" key="6">
    <source>
        <dbReference type="Proteomes" id="UP000316196"/>
    </source>
</evidence>
<evidence type="ECO:0000259" key="4">
    <source>
        <dbReference type="PROSITE" id="PS50977"/>
    </source>
</evidence>
<gene>
    <name evidence="5" type="ORF">FB460_1109</name>
</gene>
<protein>
    <submittedName>
        <fullName evidence="5">TetR family transcriptional regulator</fullName>
    </submittedName>
</protein>
<evidence type="ECO:0000256" key="1">
    <source>
        <dbReference type="ARBA" id="ARBA00023125"/>
    </source>
</evidence>
<dbReference type="GO" id="GO:0003700">
    <property type="term" value="F:DNA-binding transcription factor activity"/>
    <property type="evidence" value="ECO:0007669"/>
    <property type="project" value="TreeGrafter"/>
</dbReference>
<dbReference type="Gene3D" id="1.10.10.60">
    <property type="entry name" value="Homeodomain-like"/>
    <property type="match status" value="1"/>
</dbReference>
<evidence type="ECO:0000256" key="2">
    <source>
        <dbReference type="PROSITE-ProRule" id="PRU00335"/>
    </source>
</evidence>
<comment type="caution">
    <text evidence="5">The sequence shown here is derived from an EMBL/GenBank/DDBJ whole genome shotgun (WGS) entry which is preliminary data.</text>
</comment>
<organism evidence="5 6">
    <name type="scientific">Propioniferax innocua</name>
    <dbReference type="NCBI Taxonomy" id="1753"/>
    <lineage>
        <taxon>Bacteria</taxon>
        <taxon>Bacillati</taxon>
        <taxon>Actinomycetota</taxon>
        <taxon>Actinomycetes</taxon>
        <taxon>Propionibacteriales</taxon>
        <taxon>Propionibacteriaceae</taxon>
        <taxon>Propioniferax</taxon>
    </lineage>
</organism>
<keyword evidence="6" id="KW-1185">Reference proteome</keyword>
<dbReference type="OrthoDB" id="7252896at2"/>
<dbReference type="EMBL" id="VFOR01000001">
    <property type="protein sequence ID" value="TQL63307.1"/>
    <property type="molecule type" value="Genomic_DNA"/>
</dbReference>
<name>A0A542ZSK8_9ACTN</name>
<dbReference type="GO" id="GO:0000976">
    <property type="term" value="F:transcription cis-regulatory region binding"/>
    <property type="evidence" value="ECO:0007669"/>
    <property type="project" value="TreeGrafter"/>
</dbReference>
<dbReference type="SUPFAM" id="SSF46689">
    <property type="entry name" value="Homeodomain-like"/>
    <property type="match status" value="1"/>
</dbReference>
<accession>A0A542ZSK8</accession>
<feature type="domain" description="HTH tetR-type" evidence="4">
    <location>
        <begin position="42"/>
        <end position="102"/>
    </location>
</feature>
<feature type="region of interest" description="Disordered" evidence="3">
    <location>
        <begin position="1"/>
        <end position="43"/>
    </location>
</feature>
<dbReference type="Gene3D" id="1.10.357.10">
    <property type="entry name" value="Tetracycline Repressor, domain 2"/>
    <property type="match status" value="1"/>
</dbReference>
<keyword evidence="1 2" id="KW-0238">DNA-binding</keyword>
<dbReference type="PRINTS" id="PR00455">
    <property type="entry name" value="HTHTETR"/>
</dbReference>
<proteinExistence type="predicted"/>
<dbReference type="Proteomes" id="UP000316196">
    <property type="component" value="Unassembled WGS sequence"/>
</dbReference>
<dbReference type="Pfam" id="PF17932">
    <property type="entry name" value="TetR_C_24"/>
    <property type="match status" value="1"/>
</dbReference>
<dbReference type="Pfam" id="PF00440">
    <property type="entry name" value="TetR_N"/>
    <property type="match status" value="1"/>
</dbReference>
<reference evidence="5 6" key="1">
    <citation type="submission" date="2019-06" db="EMBL/GenBank/DDBJ databases">
        <title>Sequencing the genomes of 1000 actinobacteria strains.</title>
        <authorList>
            <person name="Klenk H.-P."/>
        </authorList>
    </citation>
    <scope>NUCLEOTIDE SEQUENCE [LARGE SCALE GENOMIC DNA]</scope>
    <source>
        <strain evidence="5 6">DSM 8251</strain>
    </source>
</reference>
<evidence type="ECO:0000256" key="3">
    <source>
        <dbReference type="SAM" id="MobiDB-lite"/>
    </source>
</evidence>
<dbReference type="InterPro" id="IPR050109">
    <property type="entry name" value="HTH-type_TetR-like_transc_reg"/>
</dbReference>
<dbReference type="PANTHER" id="PTHR30055">
    <property type="entry name" value="HTH-TYPE TRANSCRIPTIONAL REGULATOR RUTR"/>
    <property type="match status" value="1"/>
</dbReference>